<evidence type="ECO:0000313" key="3">
    <source>
        <dbReference type="EMBL" id="TCS72752.1"/>
    </source>
</evidence>
<organism evidence="3 4">
    <name type="scientific">Sulfuritortus calidifontis</name>
    <dbReference type="NCBI Taxonomy" id="1914471"/>
    <lineage>
        <taxon>Bacteria</taxon>
        <taxon>Pseudomonadati</taxon>
        <taxon>Pseudomonadota</taxon>
        <taxon>Betaproteobacteria</taxon>
        <taxon>Nitrosomonadales</taxon>
        <taxon>Thiobacillaceae</taxon>
        <taxon>Sulfuritortus</taxon>
    </lineage>
</organism>
<feature type="coiled-coil region" evidence="1">
    <location>
        <begin position="419"/>
        <end position="492"/>
    </location>
</feature>
<dbReference type="Pfam" id="PF20250">
    <property type="entry name" value="FapA_N"/>
    <property type="match status" value="1"/>
</dbReference>
<proteinExistence type="predicted"/>
<dbReference type="PANTHER" id="PTHR38032:SF1">
    <property type="entry name" value="RNA-BINDING PROTEIN KHPB N-TERMINAL DOMAIN-CONTAINING PROTEIN"/>
    <property type="match status" value="1"/>
</dbReference>
<sequence length="534" mass="56435">MALSEDGRKLLATCTPAEDGRCLDKNALDEAIASQGFAKAYLFDAAIRQLVSQSATAKAPFTVEVGEIRDAEIQIDVAADRMTAWLTATRAFGGTPLSRDRIMQALAEKKVKQGILQEAIDRALADGVAEKVVVAQGRRAVDGEDGKLRPLVELSKERRPHFDSHGVADYRELGTIINVRQGERIMQRIPPTAGEPGVDVYGQALPAKPGKDVHFASQLSGTQLDPSDANYLVAAISGQPVLATDGMIVEPTLTLKTADLSTGNVNFEGSITISGDVQPGLSLYATGDIHVGGTVEAATLEAGGDIVVKGGIIGHAVTGEAAKEAGKQLNARVRAGGSCSALFAENASIEAGDSIMIEKLVRHSELAAPNQIIVGQPGSGQGSIIGGSVRATVLVHAGTIGSAAGVKTRIMVGNNPFLSDRLSRLNKEIAQKAKELEDVGRILTFMAENPGRGSPELKKKAENTRAQLNKDMAALLAEKEDATTELSLAEDAKVEIEHTVFTNVQIEIGGKIKQVDVERNAGIYLLKDDEIEFI</sequence>
<dbReference type="Pfam" id="PF03961">
    <property type="entry name" value="FapA"/>
    <property type="match status" value="1"/>
</dbReference>
<gene>
    <name evidence="3" type="ORF">EDC61_104169</name>
</gene>
<keyword evidence="4" id="KW-1185">Reference proteome</keyword>
<dbReference type="Proteomes" id="UP000295135">
    <property type="component" value="Unassembled WGS sequence"/>
</dbReference>
<dbReference type="InterPro" id="IPR005646">
    <property type="entry name" value="FapA"/>
</dbReference>
<evidence type="ECO:0000259" key="2">
    <source>
        <dbReference type="Pfam" id="PF20250"/>
    </source>
</evidence>
<evidence type="ECO:0000256" key="1">
    <source>
        <dbReference type="SAM" id="Coils"/>
    </source>
</evidence>
<accession>A0A4V2UQV0</accession>
<name>A0A4V2UQV0_9PROT</name>
<dbReference type="InterPro" id="IPR046865">
    <property type="entry name" value="FapA_b_solenoid"/>
</dbReference>
<dbReference type="PANTHER" id="PTHR38032">
    <property type="entry name" value="POLYMERASE-RELATED"/>
    <property type="match status" value="1"/>
</dbReference>
<dbReference type="EMBL" id="SLZY01000004">
    <property type="protein sequence ID" value="TCS72752.1"/>
    <property type="molecule type" value="Genomic_DNA"/>
</dbReference>
<keyword evidence="1" id="KW-0175">Coiled coil</keyword>
<dbReference type="AlphaFoldDB" id="A0A4V2UQV0"/>
<feature type="domain" description="Flagellar Assembly Protein A N-terminal region" evidence="2">
    <location>
        <begin position="73"/>
        <end position="243"/>
    </location>
</feature>
<protein>
    <recommendedName>
        <fullName evidence="2">Flagellar Assembly Protein A N-terminal region domain-containing protein</fullName>
    </recommendedName>
</protein>
<reference evidence="3 4" key="1">
    <citation type="submission" date="2019-03" db="EMBL/GenBank/DDBJ databases">
        <title>Genomic Encyclopedia of Type Strains, Phase IV (KMG-IV): sequencing the most valuable type-strain genomes for metagenomic binning, comparative biology and taxonomic classification.</title>
        <authorList>
            <person name="Goeker M."/>
        </authorList>
    </citation>
    <scope>NUCLEOTIDE SEQUENCE [LARGE SCALE GENOMIC DNA]</scope>
    <source>
        <strain evidence="3 4">DSM 103923</strain>
    </source>
</reference>
<evidence type="ECO:0000313" key="4">
    <source>
        <dbReference type="Proteomes" id="UP000295135"/>
    </source>
</evidence>
<dbReference type="InterPro" id="IPR046866">
    <property type="entry name" value="FapA_N"/>
</dbReference>
<comment type="caution">
    <text evidence="3">The sequence shown here is derived from an EMBL/GenBank/DDBJ whole genome shotgun (WGS) entry which is preliminary data.</text>
</comment>